<evidence type="ECO:0000259" key="1">
    <source>
        <dbReference type="PROSITE" id="PS51412"/>
    </source>
</evidence>
<evidence type="ECO:0000313" key="3">
    <source>
        <dbReference type="Proteomes" id="UP001465976"/>
    </source>
</evidence>
<dbReference type="PROSITE" id="PS51412">
    <property type="entry name" value="MACPF_2"/>
    <property type="match status" value="1"/>
</dbReference>
<dbReference type="Proteomes" id="UP001465976">
    <property type="component" value="Unassembled WGS sequence"/>
</dbReference>
<protein>
    <recommendedName>
        <fullName evidence="1">MACPF domain-containing protein</fullName>
    </recommendedName>
</protein>
<name>A0ABR3FSY6_9AGAR</name>
<evidence type="ECO:0000313" key="2">
    <source>
        <dbReference type="EMBL" id="KAL0578583.1"/>
    </source>
</evidence>
<feature type="domain" description="MACPF" evidence="1">
    <location>
        <begin position="1"/>
        <end position="320"/>
    </location>
</feature>
<dbReference type="InterPro" id="IPR020864">
    <property type="entry name" value="MACPF"/>
</dbReference>
<accession>A0ABR3FSY6</accession>
<organism evidence="2 3">
    <name type="scientific">Marasmius crinis-equi</name>
    <dbReference type="NCBI Taxonomy" id="585013"/>
    <lineage>
        <taxon>Eukaryota</taxon>
        <taxon>Fungi</taxon>
        <taxon>Dikarya</taxon>
        <taxon>Basidiomycota</taxon>
        <taxon>Agaricomycotina</taxon>
        <taxon>Agaricomycetes</taxon>
        <taxon>Agaricomycetidae</taxon>
        <taxon>Agaricales</taxon>
        <taxon>Marasmiineae</taxon>
        <taxon>Marasmiaceae</taxon>
        <taxon>Marasmius</taxon>
    </lineage>
</organism>
<gene>
    <name evidence="2" type="ORF">V5O48_003433</name>
</gene>
<sequence length="320" mass="36291">MKFPAAALLGLSMNVFDPWIPLDASQIGSRIQKQNRILTFDQQHTRPVKIDGQTYHVPKAIEVSEHVAGTHEIFVTFPSKDDLATAIKADPSLLPSVFSLGGGATSVRAAVEKRHYRDVQYTYYTYRQSKYQANLTDCGGHLNNHLLLEGIRQLPTPFNGDDKDVVEKYTNFFMQHGTHVVTAAEYGSIFQLHVWGSDENSAVNEAWVEDVKADYKGIPSGGGYDHRINETEQYKEYRQLSNMYASVLGGDPGQVDTFLRQLDWESFQDWADTAGENILPSTFYLTELWELMRASDDIEVVRYALDVYEAFEWLLATSDW</sequence>
<keyword evidence="3" id="KW-1185">Reference proteome</keyword>
<comment type="caution">
    <text evidence="2">The sequence shown here is derived from an EMBL/GenBank/DDBJ whole genome shotgun (WGS) entry which is preliminary data.</text>
</comment>
<dbReference type="EMBL" id="JBAHYK010000093">
    <property type="protein sequence ID" value="KAL0578583.1"/>
    <property type="molecule type" value="Genomic_DNA"/>
</dbReference>
<proteinExistence type="predicted"/>
<dbReference type="Pfam" id="PF01823">
    <property type="entry name" value="MACPF"/>
    <property type="match status" value="1"/>
</dbReference>
<reference evidence="2 3" key="1">
    <citation type="submission" date="2024-02" db="EMBL/GenBank/DDBJ databases">
        <title>A draft genome for the cacao thread blight pathogen Marasmius crinis-equi.</title>
        <authorList>
            <person name="Cohen S.P."/>
            <person name="Baruah I.K."/>
            <person name="Amoako-Attah I."/>
            <person name="Bukari Y."/>
            <person name="Meinhardt L.W."/>
            <person name="Bailey B.A."/>
        </authorList>
    </citation>
    <scope>NUCLEOTIDE SEQUENCE [LARGE SCALE GENOMIC DNA]</scope>
    <source>
        <strain evidence="2 3">GH-76</strain>
    </source>
</reference>